<evidence type="ECO:0000259" key="2">
    <source>
        <dbReference type="SMART" id="SM00355"/>
    </source>
</evidence>
<evidence type="ECO:0000313" key="3">
    <source>
        <dbReference type="EMBL" id="RGP58413.1"/>
    </source>
</evidence>
<comment type="caution">
    <text evidence="3">The sequence shown here is derived from an EMBL/GenBank/DDBJ whole genome shotgun (WGS) entry which is preliminary data.</text>
</comment>
<dbReference type="SMART" id="SM00355">
    <property type="entry name" value="ZnF_C2H2"/>
    <property type="match status" value="2"/>
</dbReference>
<feature type="compositionally biased region" description="Acidic residues" evidence="1">
    <location>
        <begin position="172"/>
        <end position="202"/>
    </location>
</feature>
<keyword evidence="4" id="KW-1185">Reference proteome</keyword>
<feature type="domain" description="C2H2-type" evidence="2">
    <location>
        <begin position="833"/>
        <end position="856"/>
    </location>
</feature>
<protein>
    <recommendedName>
        <fullName evidence="2">C2H2-type domain-containing protein</fullName>
    </recommendedName>
</protein>
<gene>
    <name evidence="3" type="ORF">FSPOR_11888</name>
</gene>
<name>A0A395REG3_FUSSP</name>
<proteinExistence type="predicted"/>
<evidence type="ECO:0000313" key="4">
    <source>
        <dbReference type="Proteomes" id="UP000266152"/>
    </source>
</evidence>
<dbReference type="EMBL" id="PXOF01000297">
    <property type="protein sequence ID" value="RGP58413.1"/>
    <property type="molecule type" value="Genomic_DNA"/>
</dbReference>
<organism evidence="3 4">
    <name type="scientific">Fusarium sporotrichioides</name>
    <dbReference type="NCBI Taxonomy" id="5514"/>
    <lineage>
        <taxon>Eukaryota</taxon>
        <taxon>Fungi</taxon>
        <taxon>Dikarya</taxon>
        <taxon>Ascomycota</taxon>
        <taxon>Pezizomycotina</taxon>
        <taxon>Sordariomycetes</taxon>
        <taxon>Hypocreomycetidae</taxon>
        <taxon>Hypocreales</taxon>
        <taxon>Nectriaceae</taxon>
        <taxon>Fusarium</taxon>
    </lineage>
</organism>
<feature type="region of interest" description="Disordered" evidence="1">
    <location>
        <begin position="154"/>
        <end position="236"/>
    </location>
</feature>
<accession>A0A395REG3</accession>
<dbReference type="STRING" id="5514.A0A395REG3"/>
<dbReference type="Proteomes" id="UP000266152">
    <property type="component" value="Unassembled WGS sequence"/>
</dbReference>
<evidence type="ECO:0000256" key="1">
    <source>
        <dbReference type="SAM" id="MobiDB-lite"/>
    </source>
</evidence>
<feature type="domain" description="C2H2-type" evidence="2">
    <location>
        <begin position="732"/>
        <end position="755"/>
    </location>
</feature>
<feature type="compositionally biased region" description="Polar residues" evidence="1">
    <location>
        <begin position="217"/>
        <end position="233"/>
    </location>
</feature>
<dbReference type="InterPro" id="IPR013087">
    <property type="entry name" value="Znf_C2H2_type"/>
</dbReference>
<sequence length="961" mass="109503">MEERGRLDDQQCLPSFNGTLGKKELLTNWMRRTSWDETFSQARCDMLLTLLEVPLTTGQPFWIGIYDGEQIRSSVKDEYKLAIIVWLRGRFPDRPYKAPFELVMRSASESQYRREFKRCLCFWLRVLQLPKSVVPSIIGRGLSEPQREMLEQLWSDPVWKDQPPTGLFRVENDEEGKEEEEDSEDEDESDYEDSGDTGDDEEKTYAWPEQESGCSGEESTTADQSSTLLTHQDTGADDPCSDVVLELCYSMAIEDFEDGTASSSLLVYFSAVRGLSRPAGDEFLRPHQFTPVLSRLIYCTRLIFLEMTLPRFPHRYAGIPARPSYGHLRKLMPVRTEKMYDGTMSPLDEFLSLLSYGRALSRSEGPVYHFYWSEDDQVLSWDGCLHLSMSSFRGLAREALRQATIQCQRLMFDWEPADPDLGGLRDRLSTAKSGYSFVSDAANGLNDAYLELLMRACTSSIDGILKSRGQCQSLWNAEAAQAYLDAHDVSLKTLMVLYYLDSGQAARISKFDDTTCAASGDAAFAWQSGHRPMQRYSTYGLDGAFPDQLQPALLRIYARISADWHKFLSIADGEELGSANTTDDAYQVKPSKEVAPLKRSHDKVSSYILSSELPEKRQCRRLGQLEGPTDVTNVFEETISCGSVESCTPEEYAESPTDRPILTAGPFIYLEQLRLVLCNVCSLSAREKKEIICTVSSIPGILKQQDDLLNFPFLPPETKPLPFIEAPKHDGLRCNDCGYVTRQTGNMQKHCREKHGWQNDWTKGGNVKQKSDLPRDLPWTSGVSCQRLFNHGRASNWFEVGLAQSRIELKDFKFPDPLDEPIPYLKPPTPNCKRCHLCGYANPRESDMRHHYRKEHQWKSDWIKGGNIKKKLEQPRQVPWVEGVWCQRFFEYRQASRWFEVCKTADALNHPVRGSEGGEDAAAKLMRLHQEQVDKFNAAEEDEIKVADEKKEPSAWLERIG</sequence>
<dbReference type="AlphaFoldDB" id="A0A395REG3"/>
<reference evidence="3 4" key="1">
    <citation type="journal article" date="2018" name="PLoS Pathog.">
        <title>Evolution of structural diversity of trichothecenes, a family of toxins produced by plant pathogenic and entomopathogenic fungi.</title>
        <authorList>
            <person name="Proctor R.H."/>
            <person name="McCormick S.P."/>
            <person name="Kim H.S."/>
            <person name="Cardoza R.E."/>
            <person name="Stanley A.M."/>
            <person name="Lindo L."/>
            <person name="Kelly A."/>
            <person name="Brown D.W."/>
            <person name="Lee T."/>
            <person name="Vaughan M.M."/>
            <person name="Alexander N.J."/>
            <person name="Busman M."/>
            <person name="Gutierrez S."/>
        </authorList>
    </citation>
    <scope>NUCLEOTIDE SEQUENCE [LARGE SCALE GENOMIC DNA]</scope>
    <source>
        <strain evidence="3 4">NRRL 3299</strain>
    </source>
</reference>